<dbReference type="AlphaFoldDB" id="A0A8D6UA14"/>
<dbReference type="Gene3D" id="1.10.10.60">
    <property type="entry name" value="Homeodomain-like"/>
    <property type="match status" value="1"/>
</dbReference>
<organism evidence="1 2">
    <name type="scientific">Streptococcus thermophilus</name>
    <dbReference type="NCBI Taxonomy" id="1308"/>
    <lineage>
        <taxon>Bacteria</taxon>
        <taxon>Bacillati</taxon>
        <taxon>Bacillota</taxon>
        <taxon>Bacilli</taxon>
        <taxon>Lactobacillales</taxon>
        <taxon>Streptococcaceae</taxon>
        <taxon>Streptococcus</taxon>
    </lineage>
</organism>
<dbReference type="Proteomes" id="UP000509833">
    <property type="component" value="Chromosome"/>
</dbReference>
<proteinExistence type="predicted"/>
<evidence type="ECO:0000313" key="1">
    <source>
        <dbReference type="EMBL" id="CAD0137597.1"/>
    </source>
</evidence>
<accession>A0A8D6UA14</accession>
<sequence length="61" mass="7575">MEELIYLFYYYRLVKRKTSDNHHRKNEKIREIIDYINKHYVETLTIEQLSELMGGTVRRIL</sequence>
<protein>
    <submittedName>
        <fullName evidence="1">Uncharacterized protein</fullName>
    </submittedName>
</protein>
<dbReference type="EMBL" id="LR822017">
    <property type="protein sequence ID" value="CAD0137597.1"/>
    <property type="molecule type" value="Genomic_DNA"/>
</dbReference>
<reference evidence="1 2" key="1">
    <citation type="submission" date="2020-06" db="EMBL/GenBank/DDBJ databases">
        <authorList>
            <person name="Chuat V."/>
        </authorList>
    </citation>
    <scope>NUCLEOTIDE SEQUENCE [LARGE SCALE GENOMIC DNA]</scope>
    <source>
        <strain evidence="1">STH_CIRM_336</strain>
    </source>
</reference>
<evidence type="ECO:0000313" key="2">
    <source>
        <dbReference type="Proteomes" id="UP000509833"/>
    </source>
</evidence>
<name>A0A8D6UA14_STRTR</name>
<gene>
    <name evidence="1" type="ORF">STHERMO_1044</name>
</gene>